<dbReference type="GO" id="GO:0016020">
    <property type="term" value="C:membrane"/>
    <property type="evidence" value="ECO:0007669"/>
    <property type="project" value="UniProtKB-SubCell"/>
</dbReference>
<gene>
    <name evidence="8" type="primary">LOC100493151</name>
</gene>
<evidence type="ECO:0000256" key="5">
    <source>
        <dbReference type="SAM" id="Phobius"/>
    </source>
</evidence>
<dbReference type="Gene3D" id="2.60.40.10">
    <property type="entry name" value="Immunoglobulins"/>
    <property type="match status" value="1"/>
</dbReference>
<dbReference type="PANTHER" id="PTHR24100">
    <property type="entry name" value="BUTYROPHILIN"/>
    <property type="match status" value="1"/>
</dbReference>
<dbReference type="PANTHER" id="PTHR24100:SF154">
    <property type="entry name" value="BUTYROPHILIN SUBFAMILY 3 MEMBER A3-LIKE"/>
    <property type="match status" value="1"/>
</dbReference>
<keyword evidence="2 5" id="KW-0472">Membrane</keyword>
<dbReference type="Ensembl" id="ENSXETT00000112641">
    <property type="protein sequence ID" value="ENSXETP00000108132"/>
    <property type="gene ID" value="ENSXETG00000040418"/>
</dbReference>
<feature type="domain" description="Immunoglobulin V-set" evidence="7">
    <location>
        <begin position="34"/>
        <end position="135"/>
    </location>
</feature>
<proteinExistence type="predicted"/>
<dbReference type="Pfam" id="PF07686">
    <property type="entry name" value="V-set"/>
    <property type="match status" value="1"/>
</dbReference>
<evidence type="ECO:0000256" key="3">
    <source>
        <dbReference type="ARBA" id="ARBA00023319"/>
    </source>
</evidence>
<evidence type="ECO:0000256" key="4">
    <source>
        <dbReference type="SAM" id="MobiDB-lite"/>
    </source>
</evidence>
<evidence type="ECO:0000259" key="7">
    <source>
        <dbReference type="Pfam" id="PF07686"/>
    </source>
</evidence>
<dbReference type="GeneTree" id="ENSGT01120000271914"/>
<sequence length="294" mass="32717">MAGLKKIPIFTFMAILATLQPSFAQWFKVIASHTPVIAPVGSDADLGCYLVPAGSAESMTIKFHRGDPNSYVYVYNKRLDDTGNQDEEYKGRTEFLTENIGQGQVTVRIKNFQPSDIAFYTCIFASDDHVDFATLELKEAPPADSLTGGQIVGIVAGSIAAAVAAAAVALGWCHFKNRRRDKELAQLRTELKNDLKRERMKELIHEYKKLKEKLKSKEKTIDSIQGLLQRKEEEQELREFIAEIRDVIAGGEEAQAEMKKELGNLEEQNSGTANEEDTLFLDKQSDEEAKGGVV</sequence>
<keyword evidence="5" id="KW-0812">Transmembrane</keyword>
<feature type="chain" id="PRO_5030597399" evidence="6">
    <location>
        <begin position="25"/>
        <end position="294"/>
    </location>
</feature>
<evidence type="ECO:0000313" key="8">
    <source>
        <dbReference type="Ensembl" id="ENSXETP00000108132"/>
    </source>
</evidence>
<feature type="transmembrane region" description="Helical" evidence="5">
    <location>
        <begin position="151"/>
        <end position="173"/>
    </location>
</feature>
<dbReference type="InterPro" id="IPR036179">
    <property type="entry name" value="Ig-like_dom_sf"/>
</dbReference>
<reference evidence="8" key="1">
    <citation type="journal article" date="2010" name="Science">
        <title>The genome of the Western clawed frog Xenopus tropicalis.</title>
        <authorList>
            <person name="Hellsten U."/>
            <person name="Harland R.M."/>
            <person name="Gilchrist M.J."/>
            <person name="Hendrix D."/>
            <person name="Jurka J."/>
            <person name="Kapitonov V."/>
            <person name="Ovcharenko I."/>
            <person name="Putnam N.H."/>
            <person name="Shu S."/>
            <person name="Taher L."/>
            <person name="Blitz I.L."/>
            <person name="Blumberg B."/>
            <person name="Dichmann D.S."/>
            <person name="Dubchak I."/>
            <person name="Amaya E."/>
            <person name="Detter J.C."/>
            <person name="Fletcher R."/>
            <person name="Gerhard D.S."/>
            <person name="Goodstein D."/>
            <person name="Graves T."/>
            <person name="Grigoriev I.V."/>
            <person name="Grimwood J."/>
            <person name="Kawashima T."/>
            <person name="Lindquist E."/>
            <person name="Lucas S.M."/>
            <person name="Mead P.E."/>
            <person name="Mitros T."/>
            <person name="Ogino H."/>
            <person name="Ohta Y."/>
            <person name="Poliakov A.V."/>
            <person name="Pollet N."/>
            <person name="Robert J."/>
            <person name="Salamov A."/>
            <person name="Sater A.K."/>
            <person name="Schmutz J."/>
            <person name="Terry A."/>
            <person name="Vize P.D."/>
            <person name="Warren W.C."/>
            <person name="Wells D."/>
            <person name="Wills A."/>
            <person name="Wilson R.K."/>
            <person name="Zimmerman L.B."/>
            <person name="Zorn A.M."/>
            <person name="Grainger R."/>
            <person name="Grammer T."/>
            <person name="Khokha M.K."/>
            <person name="Richardson P.M."/>
            <person name="Rokhsar D.S."/>
        </authorList>
    </citation>
    <scope>NUCLEOTIDE SEQUENCE [LARGE SCALE GENOMIC DNA]</scope>
    <source>
        <strain evidence="8">Nigerian</strain>
    </source>
</reference>
<dbReference type="InterPro" id="IPR013106">
    <property type="entry name" value="Ig_V-set"/>
</dbReference>
<evidence type="ECO:0000256" key="2">
    <source>
        <dbReference type="ARBA" id="ARBA00023136"/>
    </source>
</evidence>
<name>A0A803JJL5_XENTR</name>
<evidence type="ECO:0000256" key="6">
    <source>
        <dbReference type="SAM" id="SignalP"/>
    </source>
</evidence>
<evidence type="ECO:0000256" key="1">
    <source>
        <dbReference type="ARBA" id="ARBA00004370"/>
    </source>
</evidence>
<reference evidence="8" key="2">
    <citation type="submission" date="2021-03" db="UniProtKB">
        <authorList>
            <consortium name="Ensembl"/>
        </authorList>
    </citation>
    <scope>IDENTIFICATION</scope>
</reference>
<feature type="signal peptide" evidence="6">
    <location>
        <begin position="1"/>
        <end position="24"/>
    </location>
</feature>
<dbReference type="Bgee" id="ENSXETG00000040418">
    <property type="expression patterns" value="Expressed in skeletal muscle tissue and 9 other cell types or tissues"/>
</dbReference>
<keyword evidence="3" id="KW-0393">Immunoglobulin domain</keyword>
<comment type="subcellular location">
    <subcellularLocation>
        <location evidence="1">Membrane</location>
    </subcellularLocation>
</comment>
<dbReference type="AlphaFoldDB" id="A0A803JJL5"/>
<protein>
    <submittedName>
        <fullName evidence="8">Myelin-oligodendrocyte glycoprotein-like</fullName>
    </submittedName>
</protein>
<dbReference type="FunFam" id="2.60.40.10:FF:000208">
    <property type="entry name" value="Butyrophilin subfamily 1 member A1"/>
    <property type="match status" value="1"/>
</dbReference>
<feature type="region of interest" description="Disordered" evidence="4">
    <location>
        <begin position="258"/>
        <end position="294"/>
    </location>
</feature>
<dbReference type="InterPro" id="IPR013783">
    <property type="entry name" value="Ig-like_fold"/>
</dbReference>
<organism evidence="8">
    <name type="scientific">Xenopus tropicalis</name>
    <name type="common">Western clawed frog</name>
    <name type="synonym">Silurana tropicalis</name>
    <dbReference type="NCBI Taxonomy" id="8364"/>
    <lineage>
        <taxon>Eukaryota</taxon>
        <taxon>Metazoa</taxon>
        <taxon>Chordata</taxon>
        <taxon>Craniata</taxon>
        <taxon>Vertebrata</taxon>
        <taxon>Euteleostomi</taxon>
        <taxon>Amphibia</taxon>
        <taxon>Batrachia</taxon>
        <taxon>Anura</taxon>
        <taxon>Pipoidea</taxon>
        <taxon>Pipidae</taxon>
        <taxon>Xenopodinae</taxon>
        <taxon>Xenopus</taxon>
        <taxon>Silurana</taxon>
    </lineage>
</organism>
<dbReference type="SUPFAM" id="SSF48726">
    <property type="entry name" value="Immunoglobulin"/>
    <property type="match status" value="1"/>
</dbReference>
<accession>A0A803JJL5</accession>
<keyword evidence="5" id="KW-1133">Transmembrane helix</keyword>
<dbReference type="InterPro" id="IPR050504">
    <property type="entry name" value="IgSF_BTN/MOG"/>
</dbReference>
<feature type="compositionally biased region" description="Basic and acidic residues" evidence="4">
    <location>
        <begin position="283"/>
        <end position="294"/>
    </location>
</feature>
<keyword evidence="6" id="KW-0732">Signal</keyword>